<proteinExistence type="predicted"/>
<dbReference type="EMBL" id="CP046452">
    <property type="protein sequence ID" value="QGU01973.1"/>
    <property type="molecule type" value="Genomic_DNA"/>
</dbReference>
<protein>
    <submittedName>
        <fullName evidence="1">Uncharacterized protein</fullName>
    </submittedName>
</protein>
<dbReference type="Proteomes" id="UP000427071">
    <property type="component" value="Chromosome"/>
</dbReference>
<evidence type="ECO:0000313" key="1">
    <source>
        <dbReference type="EMBL" id="QGU01973.1"/>
    </source>
</evidence>
<dbReference type="RefSeq" id="WP_156192337.1">
    <property type="nucleotide sequence ID" value="NZ_CP046452.1"/>
</dbReference>
<dbReference type="InterPro" id="IPR049249">
    <property type="entry name" value="DUF6882"/>
</dbReference>
<dbReference type="Pfam" id="PF21813">
    <property type="entry name" value="DUF6882"/>
    <property type="match status" value="1"/>
</dbReference>
<name>A0A6B8VCU9_9CORY</name>
<evidence type="ECO:0000313" key="2">
    <source>
        <dbReference type="Proteomes" id="UP000427071"/>
    </source>
</evidence>
<organism evidence="1 2">
    <name type="scientific">Corynebacterium kalinowskii</name>
    <dbReference type="NCBI Taxonomy" id="2675216"/>
    <lineage>
        <taxon>Bacteria</taxon>
        <taxon>Bacillati</taxon>
        <taxon>Actinomycetota</taxon>
        <taxon>Actinomycetes</taxon>
        <taxon>Mycobacteriales</taxon>
        <taxon>Corynebacteriaceae</taxon>
        <taxon>Corynebacterium</taxon>
    </lineage>
</organism>
<gene>
    <name evidence="1" type="ORF">CKALI_05515</name>
</gene>
<sequence length="218" mass="23980">MALFNRVPRAQSPVLHTLIADHSILTLEAQETLGDYAGDEDWAVDISTGTISFGESIFPVQVLGTLEGSVWQWAWHDRGFADRLDHPAISGITELRGRAQELQIPEFAEPAIKIDELSNLGLLPGAGLASVAAQLIGFNAFFGGDTGQATMFFAVDVPLDEPKMEDLNRYTQQAFHNTDNIEDALRLWAAKRNSRVSEIDGGIKVMLPDSTFCEFFLN</sequence>
<keyword evidence="2" id="KW-1185">Reference proteome</keyword>
<reference evidence="2" key="1">
    <citation type="submission" date="2019-11" db="EMBL/GenBank/DDBJ databases">
        <title>Complete genome sequence of Corynebacterium kalinowskii 1959, a novel Corynebacterium species isolated from soil of a small paddock in Vilsendorf, Germany.</title>
        <authorList>
            <person name="Schaffert L."/>
            <person name="Ruwe M."/>
            <person name="Milse J."/>
            <person name="Hanuschka K."/>
            <person name="Ortseifen V."/>
            <person name="Droste J."/>
            <person name="Brandt D."/>
            <person name="Schlueter L."/>
            <person name="Kutter Y."/>
            <person name="Vinke S."/>
            <person name="Viehoefer P."/>
            <person name="Jacob L."/>
            <person name="Luebke N.-C."/>
            <person name="Schulte-Berndt E."/>
            <person name="Hain C."/>
            <person name="Linder M."/>
            <person name="Schmidt P."/>
            <person name="Wollenschlaeger L."/>
            <person name="Luttermann T."/>
            <person name="Thieme E."/>
            <person name="Hassa J."/>
            <person name="Haak M."/>
            <person name="Wittchen M."/>
            <person name="Mentz A."/>
            <person name="Persicke M."/>
            <person name="Busche T."/>
            <person name="Ruckert C."/>
        </authorList>
    </citation>
    <scope>NUCLEOTIDE SEQUENCE [LARGE SCALE GENOMIC DNA]</scope>
    <source>
        <strain evidence="2">1959</strain>
    </source>
</reference>
<dbReference type="AlphaFoldDB" id="A0A6B8VCU9"/>
<dbReference type="KEGG" id="ckw:CKALI_05515"/>
<accession>A0A6B8VCU9</accession>